<comment type="caution">
    <text evidence="1">The sequence shown here is derived from an EMBL/GenBank/DDBJ whole genome shotgun (WGS) entry which is preliminary data.</text>
</comment>
<protein>
    <submittedName>
        <fullName evidence="1">F-box domain-containing protein</fullName>
    </submittedName>
</protein>
<dbReference type="InterPro" id="IPR032675">
    <property type="entry name" value="LRR_dom_sf"/>
</dbReference>
<name>A0A8H6Y7U1_9AGAR</name>
<dbReference type="EMBL" id="JACAZH010000012">
    <property type="protein sequence ID" value="KAF7353452.1"/>
    <property type="molecule type" value="Genomic_DNA"/>
</dbReference>
<gene>
    <name evidence="1" type="ORF">MSAN_01534500</name>
</gene>
<dbReference type="OrthoDB" id="2269034at2759"/>
<proteinExistence type="predicted"/>
<reference evidence="1" key="1">
    <citation type="submission" date="2020-05" db="EMBL/GenBank/DDBJ databases">
        <title>Mycena genomes resolve the evolution of fungal bioluminescence.</title>
        <authorList>
            <person name="Tsai I.J."/>
        </authorList>
    </citation>
    <scope>NUCLEOTIDE SEQUENCE</scope>
    <source>
        <strain evidence="1">160909Yilan</strain>
    </source>
</reference>
<keyword evidence="2" id="KW-1185">Reference proteome</keyword>
<accession>A0A8H6Y7U1</accession>
<dbReference type="SUPFAM" id="SSF52047">
    <property type="entry name" value="RNI-like"/>
    <property type="match status" value="1"/>
</dbReference>
<organism evidence="1 2">
    <name type="scientific">Mycena sanguinolenta</name>
    <dbReference type="NCBI Taxonomy" id="230812"/>
    <lineage>
        <taxon>Eukaryota</taxon>
        <taxon>Fungi</taxon>
        <taxon>Dikarya</taxon>
        <taxon>Basidiomycota</taxon>
        <taxon>Agaricomycotina</taxon>
        <taxon>Agaricomycetes</taxon>
        <taxon>Agaricomycetidae</taxon>
        <taxon>Agaricales</taxon>
        <taxon>Marasmiineae</taxon>
        <taxon>Mycenaceae</taxon>
        <taxon>Mycena</taxon>
    </lineage>
</organism>
<evidence type="ECO:0000313" key="2">
    <source>
        <dbReference type="Proteomes" id="UP000623467"/>
    </source>
</evidence>
<dbReference type="Proteomes" id="UP000623467">
    <property type="component" value="Unassembled WGS sequence"/>
</dbReference>
<dbReference type="Gene3D" id="3.80.10.10">
    <property type="entry name" value="Ribonuclease Inhibitor"/>
    <property type="match status" value="1"/>
</dbReference>
<evidence type="ECO:0000313" key="1">
    <source>
        <dbReference type="EMBL" id="KAF7353452.1"/>
    </source>
</evidence>
<sequence>MVSPSDQARLAENPLPCYISSIPPEILSQIMLMCDRDLTIWNEPRRGPPAGHNIPVRLTQICSSWRMVALDTRELWSSVMLMLNRKLTRNTSAITKFAHYWLAKGQRGRLGLEIDMGRTDKKHIDLEPIGRLLTAWASDWRTLTIANCPDSMAEYVIAKMAQSTYPSLEEFELHTFSIVWHTDFDALAALPRLRTVAFRTRYTPSPYHDLTLLFLPWSQLESLSIWAPVTERECLAVLKNCSELTTLELYVLSSVHNPEVRLPVVLSKLLRLRLAAYATAWDNTDDIESFLGALHLPMLVDFDLYLGLGLDSWNPLVSPFWERHAAQLRSLELSNLNFPADTMRLLFLTMPNLTLLKLSPRKIPFRAPDFDALRVEQLLPALTHLDVPVEYERGNQAIDFIRSVIAFLEARTVATIGVARIAQVRFSDRTNWDPVAMTMEFQRLRALEAGGMDVRWIVGGHNVLAFRDTSICSTHQ</sequence>
<dbReference type="AlphaFoldDB" id="A0A8H6Y7U1"/>